<feature type="compositionally biased region" description="Polar residues" evidence="1">
    <location>
        <begin position="1188"/>
        <end position="1197"/>
    </location>
</feature>
<evidence type="ECO:0000313" key="3">
    <source>
        <dbReference type="EMBL" id="PYB69889.1"/>
    </source>
</evidence>
<proteinExistence type="predicted"/>
<keyword evidence="2" id="KW-0732">Signal</keyword>
<sequence length="1402" mass="145900">MRDLMSMVRAGRKILATGLALLLALQPLAAQDLDTGAKMEIAARNAIAMQRSLQALEDGLADVPRDRWDPHDVVDTIGIDAPLLYSFLRSRTRWVPYPGALRGPVGVLMDQRGNSLDQSLLLARLYELAGFEVRLAHGILDDATLDGLLAAWREPAGGAVAASLPAGPVPAESPTELATTYDLQPDVIEAALQVSADKAGNVGTRLNELVSGQVSAVAAALGTLPSEREKAVDESLLRQSLADHWWVEVNDKGWQAADPLEPTATFGTALTKANETLAPGDLPDDLWHHVTIRLVIEQAKDGKALTGTVLEQKVRAADMIGRVVRLDHYPTQWPSTWPSTTPSNLQTKLRAALATQKEWLPTLAIGEEEFNQGSIKDSGEINLEPTPINPFAVIGVPVAGDISKVVDALSMPGEAGQVVPGEATTVGDAGELTAEWLDFTIERPGLPPEEIRRTLFDIAGPAFRARGDYSGLKLDDKDRFDRSMAMLGQVQAMILPAAPPAEQILARQAEKIVENKPILDEIAKDPFGEIPGNIVELLGKMKPVPVVLDGFVGARFSQSPVGDAVYLDKPMIVALHNELARDRNTGDFTTQAALDIVSSGVAVDALSGVEPFKARLVQGVHDTLTEALALGGGGPDVINAAIAFEQDQYGWTLIRDKADPQLASLDPDFAARLEADLSSGALVLVPPKAEKGREVWWKIDPRTGETLGYGPKGWGTSLVEYAFVLVIKTLLSQIACMASTAAIDAGMNAFETGNPNLPKNWNEVKEGAKKYAKTCVSQAMLAQLTGISTTFLMNGASSLNRAIEGGLRSRYGTDPYWEARKGGGQGLGGVGPPPPAGGAGGPPAGPPGGPPPGNGGKEPPGGPPPGSGPPEEPAPGSGRVSEAEAQAAHERAVDAQKRAYDAKARMDANPSPENRQAYEDAMRNYDAAMQERLNAWSRSGSDGYPPQMPTPSNGISPKAQTGINPAANDGKGQEAKAPGDPASGARPDVGPDIPRGLPPKPDGYQYGQKDIDEWTARAAEANRRAAEAGSRYEANPTPENQAAYEQALNNLGNAEQNRLEAWSKGGRKGDLSSAPPPSPAPSSSGSSGVDPFGKTGVQSTQPDGKPNPAVQPTAPMPATGNSASGAGPDVGPDIPRGLPPKPDGYQYGQKDIDEWTARAAEANRRAAEAGSRYEANPTPENQAAYEQALNNLGNAEQNRLEAWSKGGRKGDLSSAPPPSPAPSSSGSSGVDPFEKTGVQSTQPDGKPNPAVQPTLPLPATGGSGGASTVDPLGQTGVQTTQPDGRPNPALQPTLPLPASGSGEVGSSMVDPLGQTGLQQKLPDGRPNPALANTVPGTAGGFGGAGAGAGDVLSPAANSVPPAGLPQPAPSSGKTNPGLGLGATQGYNNLLLGLSGLGSAVKP</sequence>
<feature type="compositionally biased region" description="Polar residues" evidence="1">
    <location>
        <begin position="950"/>
        <end position="963"/>
    </location>
</feature>
<accession>A0ABX5NK77</accession>
<comment type="caution">
    <text evidence="3">The sequence shown here is derived from an EMBL/GenBank/DDBJ whole genome shotgun (WGS) entry which is preliminary data.</text>
</comment>
<dbReference type="RefSeq" id="WP_110793975.1">
    <property type="nucleotide sequence ID" value="NZ_QJRY01000012.1"/>
</dbReference>
<dbReference type="InterPro" id="IPR038765">
    <property type="entry name" value="Papain-like_cys_pep_sf"/>
</dbReference>
<feature type="compositionally biased region" description="Gly residues" evidence="1">
    <location>
        <begin position="1337"/>
        <end position="1348"/>
    </location>
</feature>
<feature type="compositionally biased region" description="Pro residues" evidence="1">
    <location>
        <begin position="860"/>
        <end position="873"/>
    </location>
</feature>
<feature type="signal peptide" evidence="2">
    <location>
        <begin position="1"/>
        <end position="29"/>
    </location>
</feature>
<dbReference type="Proteomes" id="UP000247536">
    <property type="component" value="Unassembled WGS sequence"/>
</dbReference>
<feature type="compositionally biased region" description="Basic and acidic residues" evidence="1">
    <location>
        <begin position="1150"/>
        <end position="1167"/>
    </location>
</feature>
<feature type="region of interest" description="Disordered" evidence="1">
    <location>
        <begin position="816"/>
        <end position="1384"/>
    </location>
</feature>
<evidence type="ECO:0000256" key="1">
    <source>
        <dbReference type="SAM" id="MobiDB-lite"/>
    </source>
</evidence>
<feature type="compositionally biased region" description="Basic and acidic residues" evidence="1">
    <location>
        <begin position="887"/>
        <end position="906"/>
    </location>
</feature>
<evidence type="ECO:0000313" key="4">
    <source>
        <dbReference type="Proteomes" id="UP000247536"/>
    </source>
</evidence>
<dbReference type="SUPFAM" id="SSF54001">
    <property type="entry name" value="Cysteine proteinases"/>
    <property type="match status" value="1"/>
</dbReference>
<feature type="compositionally biased region" description="Pro residues" evidence="1">
    <location>
        <begin position="843"/>
        <end position="853"/>
    </location>
</feature>
<reference evidence="3 4" key="1">
    <citation type="submission" date="2018-06" db="EMBL/GenBank/DDBJ databases">
        <title>Rhizobium wuzhouense sp. nov., isolated from roots of Oryza officinalis.</title>
        <authorList>
            <person name="Yuan T."/>
        </authorList>
    </citation>
    <scope>NUCLEOTIDE SEQUENCE [LARGE SCALE GENOMIC DNA]</scope>
    <source>
        <strain evidence="3 4">W44</strain>
    </source>
</reference>
<organism evidence="3 4">
    <name type="scientific">Rhizobium wuzhouense</name>
    <dbReference type="NCBI Taxonomy" id="1986026"/>
    <lineage>
        <taxon>Bacteria</taxon>
        <taxon>Pseudomonadati</taxon>
        <taxon>Pseudomonadota</taxon>
        <taxon>Alphaproteobacteria</taxon>
        <taxon>Hyphomicrobiales</taxon>
        <taxon>Rhizobiaceae</taxon>
        <taxon>Rhizobium/Agrobacterium group</taxon>
        <taxon>Rhizobium</taxon>
    </lineage>
</organism>
<feature type="compositionally biased region" description="Polar residues" evidence="1">
    <location>
        <begin position="1047"/>
        <end position="1056"/>
    </location>
</feature>
<gene>
    <name evidence="3" type="ORF">DMY87_22955</name>
</gene>
<feature type="compositionally biased region" description="Basic and acidic residues" evidence="1">
    <location>
        <begin position="1009"/>
        <end position="1026"/>
    </location>
</feature>
<evidence type="ECO:0008006" key="5">
    <source>
        <dbReference type="Google" id="ProtNLM"/>
    </source>
</evidence>
<protein>
    <recommendedName>
        <fullName evidence="5">Transglutaminase-like domain-containing protein</fullName>
    </recommendedName>
</protein>
<feature type="chain" id="PRO_5045972714" description="Transglutaminase-like domain-containing protein" evidence="2">
    <location>
        <begin position="30"/>
        <end position="1402"/>
    </location>
</feature>
<keyword evidence="4" id="KW-1185">Reference proteome</keyword>
<name>A0ABX5NK77_9HYPH</name>
<evidence type="ECO:0000256" key="2">
    <source>
        <dbReference type="SAM" id="SignalP"/>
    </source>
</evidence>
<dbReference type="EMBL" id="QJRY01000012">
    <property type="protein sequence ID" value="PYB69889.1"/>
    <property type="molecule type" value="Genomic_DNA"/>
</dbReference>